<feature type="compositionally biased region" description="Polar residues" evidence="10">
    <location>
        <begin position="616"/>
        <end position="625"/>
    </location>
</feature>
<evidence type="ECO:0000256" key="11">
    <source>
        <dbReference type="SAM" id="Phobius"/>
    </source>
</evidence>
<organism evidence="12 13">
    <name type="scientific">Oedothorax gibbosus</name>
    <dbReference type="NCBI Taxonomy" id="931172"/>
    <lineage>
        <taxon>Eukaryota</taxon>
        <taxon>Metazoa</taxon>
        <taxon>Ecdysozoa</taxon>
        <taxon>Arthropoda</taxon>
        <taxon>Chelicerata</taxon>
        <taxon>Arachnida</taxon>
        <taxon>Araneae</taxon>
        <taxon>Araneomorphae</taxon>
        <taxon>Entelegynae</taxon>
        <taxon>Araneoidea</taxon>
        <taxon>Linyphiidae</taxon>
        <taxon>Erigoninae</taxon>
        <taxon>Oedothorax</taxon>
    </lineage>
</organism>
<dbReference type="SUPFAM" id="SSF103473">
    <property type="entry name" value="MFS general substrate transporter"/>
    <property type="match status" value="1"/>
</dbReference>
<keyword evidence="6" id="KW-0653">Protein transport</keyword>
<evidence type="ECO:0000256" key="4">
    <source>
        <dbReference type="ARBA" id="ARBA00022692"/>
    </source>
</evidence>
<reference evidence="12 13" key="1">
    <citation type="journal article" date="2022" name="Nat. Ecol. Evol.">
        <title>A masculinizing supergene underlies an exaggerated male reproductive morph in a spider.</title>
        <authorList>
            <person name="Hendrickx F."/>
            <person name="De Corte Z."/>
            <person name="Sonet G."/>
            <person name="Van Belleghem S.M."/>
            <person name="Kostlbacher S."/>
            <person name="Vangestel C."/>
        </authorList>
    </citation>
    <scope>NUCLEOTIDE SEQUENCE [LARGE SCALE GENOMIC DNA]</scope>
    <source>
        <strain evidence="12">W744_W776</strain>
    </source>
</reference>
<dbReference type="PANTHER" id="PTHR11654">
    <property type="entry name" value="OLIGOPEPTIDE TRANSPORTER-RELATED"/>
    <property type="match status" value="1"/>
</dbReference>
<keyword evidence="4 11" id="KW-0812">Transmembrane</keyword>
<evidence type="ECO:0000256" key="2">
    <source>
        <dbReference type="ARBA" id="ARBA00005982"/>
    </source>
</evidence>
<comment type="caution">
    <text evidence="12">The sequence shown here is derived from an EMBL/GenBank/DDBJ whole genome shotgun (WGS) entry which is preliminary data.</text>
</comment>
<keyword evidence="7 11" id="KW-1133">Transmembrane helix</keyword>
<evidence type="ECO:0000256" key="9">
    <source>
        <dbReference type="ARBA" id="ARBA00078114"/>
    </source>
</evidence>
<feature type="transmembrane region" description="Helical" evidence="11">
    <location>
        <begin position="275"/>
        <end position="293"/>
    </location>
</feature>
<dbReference type="Gene3D" id="1.20.1250.20">
    <property type="entry name" value="MFS general substrate transporter like domains"/>
    <property type="match status" value="1"/>
</dbReference>
<dbReference type="InterPro" id="IPR018456">
    <property type="entry name" value="PTR2_symporter_CS"/>
</dbReference>
<name>A0AAV6UHC2_9ARAC</name>
<dbReference type="Proteomes" id="UP000827092">
    <property type="component" value="Unassembled WGS sequence"/>
</dbReference>
<dbReference type="InterPro" id="IPR000109">
    <property type="entry name" value="POT_fam"/>
</dbReference>
<comment type="subcellular location">
    <subcellularLocation>
        <location evidence="1">Membrane</location>
        <topology evidence="1">Multi-pass membrane protein</topology>
    </subcellularLocation>
</comment>
<feature type="transmembrane region" description="Helical" evidence="11">
    <location>
        <begin position="95"/>
        <end position="114"/>
    </location>
</feature>
<evidence type="ECO:0000256" key="10">
    <source>
        <dbReference type="SAM" id="MobiDB-lite"/>
    </source>
</evidence>
<protein>
    <recommendedName>
        <fullName evidence="9">Oligopeptide transporter 1</fullName>
    </recommendedName>
</protein>
<evidence type="ECO:0000256" key="3">
    <source>
        <dbReference type="ARBA" id="ARBA00022448"/>
    </source>
</evidence>
<dbReference type="FunFam" id="1.20.1250.20:FF:000049">
    <property type="entry name" value="Solute carrier family 15 member 2"/>
    <property type="match status" value="1"/>
</dbReference>
<sequence>MSSNGKGGTKRRAEEDGTDKEPYPKSIFFILGNEFCERFSYYGMRTILTIYLTEELLYGDSQATLIFHAFIMLSYFTPLFGALLADSYLGKFKTILYISIVYAIGNIILSVGSIPNTLSIMKGVTLLGLLIIGIGTGGIKPCVSAFGGDQFSNKQEKERQKFFSIFYFAINSGSVISTLLTPILRADVHCFGSDSCYPLAYGVPAVLMVVSLILFVGGKPLYKIRKSEGNIFSSVFKCISHALSRKTKSKDKKREHWLDYADDKYDKTLITDIKTLLHVLTIFLPLPVFWALFDQTGSSWTLQATKMDREVLGYYIKPDQMQVMNALLIIILIPIFDYAVYPLFNKCNLLKKPLQRIAVGGFLSALAFVVTGLVELKLESGFPIFPENGLTDLNIINNSPCRIRIEIPEHSEVNLNAFQETSIDDLPFGKEATWKVYPTNCTISQSVVQQFNAPTTIESMMITQQGGKLEIIQSKDTKARSEDGEPKFRIFYSTDYDFFPTTNSSFKLDDKKFQFMNRSDELAKFGVTDYYKIEPGKYNMYFPINETDYQNDPLSEIELKSGGIYIATIYHNIADNFTSYEMFMFAALMGLDMMGFSIMAYFYKYVGSESEKDSKASPSKSTGKENNAYEEETDFNK</sequence>
<feature type="transmembrane region" description="Helical" evidence="11">
    <location>
        <begin position="199"/>
        <end position="217"/>
    </location>
</feature>
<keyword evidence="13" id="KW-1185">Reference proteome</keyword>
<evidence type="ECO:0000313" key="13">
    <source>
        <dbReference type="Proteomes" id="UP000827092"/>
    </source>
</evidence>
<evidence type="ECO:0000256" key="5">
    <source>
        <dbReference type="ARBA" id="ARBA00022856"/>
    </source>
</evidence>
<dbReference type="InterPro" id="IPR036259">
    <property type="entry name" value="MFS_trans_sf"/>
</dbReference>
<evidence type="ECO:0000256" key="1">
    <source>
        <dbReference type="ARBA" id="ARBA00004141"/>
    </source>
</evidence>
<dbReference type="GO" id="GO:0022857">
    <property type="term" value="F:transmembrane transporter activity"/>
    <property type="evidence" value="ECO:0007669"/>
    <property type="project" value="InterPro"/>
</dbReference>
<proteinExistence type="inferred from homology"/>
<feature type="transmembrane region" description="Helical" evidence="11">
    <location>
        <begin position="582"/>
        <end position="603"/>
    </location>
</feature>
<keyword evidence="5" id="KW-0571">Peptide transport</keyword>
<dbReference type="GO" id="GO:0006857">
    <property type="term" value="P:oligopeptide transport"/>
    <property type="evidence" value="ECO:0007669"/>
    <property type="project" value="InterPro"/>
</dbReference>
<accession>A0AAV6UHC2</accession>
<dbReference type="EMBL" id="JAFNEN010000429">
    <property type="protein sequence ID" value="KAG8183174.1"/>
    <property type="molecule type" value="Genomic_DNA"/>
</dbReference>
<comment type="similarity">
    <text evidence="2">Belongs to the major facilitator superfamily. Proton-dependent oligopeptide transporter (POT/PTR) (TC 2.A.17) family.</text>
</comment>
<feature type="region of interest" description="Disordered" evidence="10">
    <location>
        <begin position="611"/>
        <end position="637"/>
    </location>
</feature>
<feature type="transmembrane region" description="Helical" evidence="11">
    <location>
        <begin position="323"/>
        <end position="344"/>
    </location>
</feature>
<dbReference type="PROSITE" id="PS01022">
    <property type="entry name" value="PTR2_1"/>
    <property type="match status" value="1"/>
</dbReference>
<keyword evidence="3" id="KW-0813">Transport</keyword>
<evidence type="ECO:0000256" key="8">
    <source>
        <dbReference type="ARBA" id="ARBA00023136"/>
    </source>
</evidence>
<feature type="transmembrane region" description="Helical" evidence="11">
    <location>
        <begin position="120"/>
        <end position="143"/>
    </location>
</feature>
<feature type="transmembrane region" description="Helical" evidence="11">
    <location>
        <begin position="356"/>
        <end position="374"/>
    </location>
</feature>
<dbReference type="Pfam" id="PF00854">
    <property type="entry name" value="PTR2"/>
    <property type="match status" value="1"/>
</dbReference>
<dbReference type="AlphaFoldDB" id="A0AAV6UHC2"/>
<feature type="transmembrane region" description="Helical" evidence="11">
    <location>
        <begin position="65"/>
        <end position="83"/>
    </location>
</feature>
<evidence type="ECO:0000313" key="12">
    <source>
        <dbReference type="EMBL" id="KAG8183174.1"/>
    </source>
</evidence>
<dbReference type="CDD" id="cd17347">
    <property type="entry name" value="MFS_SLC15A1_2_like"/>
    <property type="match status" value="1"/>
</dbReference>
<gene>
    <name evidence="12" type="ORF">JTE90_013692</name>
</gene>
<evidence type="ECO:0000256" key="7">
    <source>
        <dbReference type="ARBA" id="ARBA00022989"/>
    </source>
</evidence>
<keyword evidence="8 11" id="KW-0472">Membrane</keyword>
<feature type="transmembrane region" description="Helical" evidence="11">
    <location>
        <begin position="164"/>
        <end position="184"/>
    </location>
</feature>
<dbReference type="GO" id="GO:0015031">
    <property type="term" value="P:protein transport"/>
    <property type="evidence" value="ECO:0007669"/>
    <property type="project" value="UniProtKB-KW"/>
</dbReference>
<dbReference type="GO" id="GO:0016020">
    <property type="term" value="C:membrane"/>
    <property type="evidence" value="ECO:0007669"/>
    <property type="project" value="UniProtKB-SubCell"/>
</dbReference>
<feature type="compositionally biased region" description="Acidic residues" evidence="10">
    <location>
        <begin position="628"/>
        <end position="637"/>
    </location>
</feature>
<evidence type="ECO:0000256" key="6">
    <source>
        <dbReference type="ARBA" id="ARBA00022927"/>
    </source>
</evidence>